<evidence type="ECO:0000313" key="5">
    <source>
        <dbReference type="EMBL" id="MBB3151959.1"/>
    </source>
</evidence>
<dbReference type="Proteomes" id="UP000518605">
    <property type="component" value="Unassembled WGS sequence"/>
</dbReference>
<dbReference type="InterPro" id="IPR051312">
    <property type="entry name" value="Diverse_Substr_Oxidored"/>
</dbReference>
<reference evidence="5 6" key="1">
    <citation type="submission" date="2020-08" db="EMBL/GenBank/DDBJ databases">
        <title>Genomic Encyclopedia of Type Strains, Phase III (KMG-III): the genomes of soil and plant-associated and newly described type strains.</title>
        <authorList>
            <person name="Whitman W."/>
        </authorList>
    </citation>
    <scope>NUCLEOTIDE SEQUENCE [LARGE SCALE GENOMIC DNA]</scope>
    <source>
        <strain evidence="5 6">CECT 8234</strain>
    </source>
</reference>
<keyword evidence="6" id="KW-1185">Reference proteome</keyword>
<dbReference type="Pfam" id="PF00941">
    <property type="entry name" value="FAD_binding_5"/>
    <property type="match status" value="1"/>
</dbReference>
<dbReference type="Gene3D" id="3.30.390.50">
    <property type="entry name" value="CO dehydrogenase flavoprotein, C-terminal domain"/>
    <property type="match status" value="1"/>
</dbReference>
<dbReference type="PANTHER" id="PTHR42659:SF2">
    <property type="entry name" value="XANTHINE DEHYDROGENASE SUBUNIT C-RELATED"/>
    <property type="match status" value="1"/>
</dbReference>
<comment type="caution">
    <text evidence="5">The sequence shown here is derived from an EMBL/GenBank/DDBJ whole genome shotgun (WGS) entry which is preliminary data.</text>
</comment>
<dbReference type="AlphaFoldDB" id="A0A7W5G9B0"/>
<dbReference type="InterPro" id="IPR036318">
    <property type="entry name" value="FAD-bd_PCMH-like_sf"/>
</dbReference>
<evidence type="ECO:0000313" key="6">
    <source>
        <dbReference type="Proteomes" id="UP000518605"/>
    </source>
</evidence>
<dbReference type="Gene3D" id="3.30.465.10">
    <property type="match status" value="1"/>
</dbReference>
<dbReference type="InterPro" id="IPR016169">
    <property type="entry name" value="FAD-bd_PCMH_sub2"/>
</dbReference>
<dbReference type="SUPFAM" id="SSF56176">
    <property type="entry name" value="FAD-binding/transporter-associated domain-like"/>
    <property type="match status" value="1"/>
</dbReference>
<evidence type="ECO:0000256" key="2">
    <source>
        <dbReference type="ARBA" id="ARBA00022827"/>
    </source>
</evidence>
<proteinExistence type="predicted"/>
<dbReference type="GO" id="GO:0043885">
    <property type="term" value="F:anaerobic carbon-monoxide dehydrogenase activity"/>
    <property type="evidence" value="ECO:0007669"/>
    <property type="project" value="UniProtKB-EC"/>
</dbReference>
<accession>A0A7W5G9B0</accession>
<dbReference type="GO" id="GO:0071949">
    <property type="term" value="F:FAD binding"/>
    <property type="evidence" value="ECO:0007669"/>
    <property type="project" value="InterPro"/>
</dbReference>
<evidence type="ECO:0000256" key="3">
    <source>
        <dbReference type="ARBA" id="ARBA00023002"/>
    </source>
</evidence>
<dbReference type="PROSITE" id="PS51387">
    <property type="entry name" value="FAD_PCMH"/>
    <property type="match status" value="1"/>
</dbReference>
<dbReference type="InterPro" id="IPR016166">
    <property type="entry name" value="FAD-bd_PCMH"/>
</dbReference>
<feature type="domain" description="FAD-binding PCMH-type" evidence="4">
    <location>
        <begin position="6"/>
        <end position="180"/>
    </location>
</feature>
<dbReference type="SMART" id="SM01092">
    <property type="entry name" value="CO_deh_flav_C"/>
    <property type="match status" value="1"/>
</dbReference>
<dbReference type="EC" id="1.2.7.4" evidence="5"/>
<name>A0A7W5G9B0_9BACL</name>
<organism evidence="5 6">
    <name type="scientific">Paenibacillus endophyticus</name>
    <dbReference type="NCBI Taxonomy" id="1294268"/>
    <lineage>
        <taxon>Bacteria</taxon>
        <taxon>Bacillati</taxon>
        <taxon>Bacillota</taxon>
        <taxon>Bacilli</taxon>
        <taxon>Bacillales</taxon>
        <taxon>Paenibacillaceae</taxon>
        <taxon>Paenibacillus</taxon>
    </lineage>
</organism>
<evidence type="ECO:0000256" key="1">
    <source>
        <dbReference type="ARBA" id="ARBA00022630"/>
    </source>
</evidence>
<keyword evidence="3 5" id="KW-0560">Oxidoreductase</keyword>
<keyword evidence="1" id="KW-0285">Flavoprotein</keyword>
<evidence type="ECO:0000259" key="4">
    <source>
        <dbReference type="PROSITE" id="PS51387"/>
    </source>
</evidence>
<sequence>MGMNAQGSMAFPQVWHPQTAAEAWHLKQSFGTDSVYVSGGTLLRTQWESGVAAIPKHLIDLSAIRGLGEIRIGETGLVIGGQVSLEACRTHPIIQRHFPIVTEALRQTAAPSIRRLGTIGGNIASNIGDSLPALLGYNAHVVWYNGMEDLQITLSEWLKIAGMLHTERLLLQIQLPFQADETLEGHEVEHLRSVISKTKRFSAYHKVGRREAFTPSVVTASVSGSLSEKKEVNEIRIALGGGQMIAQRLEELERELLGKVIDVQLLRHVYNRIMQLYKPREDLFASVSYRKTTAAHLIASELWKAAHQ</sequence>
<dbReference type="PANTHER" id="PTHR42659">
    <property type="entry name" value="XANTHINE DEHYDROGENASE SUBUNIT C-RELATED"/>
    <property type="match status" value="1"/>
</dbReference>
<dbReference type="InterPro" id="IPR002346">
    <property type="entry name" value="Mopterin_DH_FAD-bd"/>
</dbReference>
<protein>
    <submittedName>
        <fullName evidence="5">Carbon-monoxide dehydrogenase medium subunit</fullName>
        <ecNumber evidence="5">1.2.7.4</ecNumber>
    </submittedName>
</protein>
<dbReference type="InterPro" id="IPR036683">
    <property type="entry name" value="CO_DH_flav_C_dom_sf"/>
</dbReference>
<dbReference type="InterPro" id="IPR005107">
    <property type="entry name" value="CO_DH_flav_C"/>
</dbReference>
<keyword evidence="2" id="KW-0274">FAD</keyword>
<dbReference type="Pfam" id="PF03450">
    <property type="entry name" value="CO_deh_flav_C"/>
    <property type="match status" value="1"/>
</dbReference>
<dbReference type="EMBL" id="JACHXW010000005">
    <property type="protein sequence ID" value="MBB3151959.1"/>
    <property type="molecule type" value="Genomic_DNA"/>
</dbReference>
<dbReference type="RefSeq" id="WP_183561468.1">
    <property type="nucleotide sequence ID" value="NZ_CBCSLB010000003.1"/>
</dbReference>
<dbReference type="SUPFAM" id="SSF55447">
    <property type="entry name" value="CO dehydrogenase flavoprotein C-terminal domain-like"/>
    <property type="match status" value="1"/>
</dbReference>
<gene>
    <name evidence="5" type="ORF">FHS16_002005</name>
</gene>